<accession>A0A699PWB1</accession>
<feature type="non-terminal residue" evidence="1">
    <location>
        <position position="112"/>
    </location>
</feature>
<keyword evidence="1" id="KW-0695">RNA-directed DNA polymerase</keyword>
<name>A0A699PWB1_TANCI</name>
<gene>
    <name evidence="1" type="ORF">Tci_828709</name>
</gene>
<comment type="caution">
    <text evidence="1">The sequence shown here is derived from an EMBL/GenBank/DDBJ whole genome shotgun (WGS) entry which is preliminary data.</text>
</comment>
<keyword evidence="1" id="KW-0808">Transferase</keyword>
<keyword evidence="1" id="KW-0548">Nucleotidyltransferase</keyword>
<sequence length="112" mass="12533">MTQTAICRMMKENVDGVIAAEQARHANVGNDAKGSGPVRGQDVAPATRECTFVRFMKCNHTAFRGTKGVVKILRWFEKTEIVFRISECVEGKKVRFTTVTLQGPGLTWWNSK</sequence>
<evidence type="ECO:0000313" key="1">
    <source>
        <dbReference type="EMBL" id="GFC56739.1"/>
    </source>
</evidence>
<organism evidence="1">
    <name type="scientific">Tanacetum cinerariifolium</name>
    <name type="common">Dalmatian daisy</name>
    <name type="synonym">Chrysanthemum cinerariifolium</name>
    <dbReference type="NCBI Taxonomy" id="118510"/>
    <lineage>
        <taxon>Eukaryota</taxon>
        <taxon>Viridiplantae</taxon>
        <taxon>Streptophyta</taxon>
        <taxon>Embryophyta</taxon>
        <taxon>Tracheophyta</taxon>
        <taxon>Spermatophyta</taxon>
        <taxon>Magnoliopsida</taxon>
        <taxon>eudicotyledons</taxon>
        <taxon>Gunneridae</taxon>
        <taxon>Pentapetalae</taxon>
        <taxon>asterids</taxon>
        <taxon>campanulids</taxon>
        <taxon>Asterales</taxon>
        <taxon>Asteraceae</taxon>
        <taxon>Asteroideae</taxon>
        <taxon>Anthemideae</taxon>
        <taxon>Anthemidinae</taxon>
        <taxon>Tanacetum</taxon>
    </lineage>
</organism>
<protein>
    <submittedName>
        <fullName evidence="1">Putative reverse transcriptase domain-containing protein</fullName>
    </submittedName>
</protein>
<dbReference type="AlphaFoldDB" id="A0A699PWB1"/>
<dbReference type="EMBL" id="BKCJ010970721">
    <property type="protein sequence ID" value="GFC56739.1"/>
    <property type="molecule type" value="Genomic_DNA"/>
</dbReference>
<reference evidence="1" key="1">
    <citation type="journal article" date="2019" name="Sci. Rep.">
        <title>Draft genome of Tanacetum cinerariifolium, the natural source of mosquito coil.</title>
        <authorList>
            <person name="Yamashiro T."/>
            <person name="Shiraishi A."/>
            <person name="Satake H."/>
            <person name="Nakayama K."/>
        </authorList>
    </citation>
    <scope>NUCLEOTIDE SEQUENCE</scope>
</reference>
<dbReference type="GO" id="GO:0003964">
    <property type="term" value="F:RNA-directed DNA polymerase activity"/>
    <property type="evidence" value="ECO:0007669"/>
    <property type="project" value="UniProtKB-KW"/>
</dbReference>
<proteinExistence type="predicted"/>